<dbReference type="InterPro" id="IPR051121">
    <property type="entry name" value="FAH"/>
</dbReference>
<evidence type="ECO:0000256" key="3">
    <source>
        <dbReference type="ARBA" id="ARBA00022723"/>
    </source>
</evidence>
<keyword evidence="6" id="KW-1185">Reference proteome</keyword>
<evidence type="ECO:0000313" key="6">
    <source>
        <dbReference type="Proteomes" id="UP001068379"/>
    </source>
</evidence>
<evidence type="ECO:0000259" key="4">
    <source>
        <dbReference type="Pfam" id="PF01557"/>
    </source>
</evidence>
<organism evidence="5 6">
    <name type="scientific">Castellaniella denitrificans</name>
    <dbReference type="NCBI Taxonomy" id="56119"/>
    <lineage>
        <taxon>Bacteria</taxon>
        <taxon>Pseudomonadati</taxon>
        <taxon>Pseudomonadota</taxon>
        <taxon>Betaproteobacteria</taxon>
        <taxon>Burkholderiales</taxon>
        <taxon>Alcaligenaceae</taxon>
        <taxon>Castellaniella</taxon>
    </lineage>
</organism>
<dbReference type="Pfam" id="PF01557">
    <property type="entry name" value="FAA_hydrolase"/>
    <property type="match status" value="1"/>
</dbReference>
<feature type="domain" description="Fumarylacetoacetase-like C-terminal" evidence="4">
    <location>
        <begin position="73"/>
        <end position="275"/>
    </location>
</feature>
<dbReference type="EMBL" id="JAPWHE010000008">
    <property type="protein sequence ID" value="MCZ4330502.1"/>
    <property type="molecule type" value="Genomic_DNA"/>
</dbReference>
<comment type="caution">
    <text evidence="5">The sequence shown here is derived from an EMBL/GenBank/DDBJ whole genome shotgun (WGS) entry which is preliminary data.</text>
</comment>
<dbReference type="GO" id="GO:0016787">
    <property type="term" value="F:hydrolase activity"/>
    <property type="evidence" value="ECO:0007669"/>
    <property type="project" value="UniProtKB-KW"/>
</dbReference>
<keyword evidence="5" id="KW-0378">Hydrolase</keyword>
<dbReference type="Gene3D" id="3.90.850.10">
    <property type="entry name" value="Fumarylacetoacetase-like, C-terminal domain"/>
    <property type="match status" value="1"/>
</dbReference>
<reference evidence="5" key="1">
    <citation type="submission" date="2022-12" db="EMBL/GenBank/DDBJ databases">
        <title>Bacterial isolates from different developmental stages of Nematostella vectensis.</title>
        <authorList>
            <person name="Fraune S."/>
        </authorList>
    </citation>
    <scope>NUCLEOTIDE SEQUENCE</scope>
    <source>
        <strain evidence="5">G21619-S1</strain>
    </source>
</reference>
<evidence type="ECO:0000256" key="2">
    <source>
        <dbReference type="ARBA" id="ARBA00010211"/>
    </source>
</evidence>
<dbReference type="InterPro" id="IPR011234">
    <property type="entry name" value="Fumarylacetoacetase-like_C"/>
</dbReference>
<gene>
    <name evidence="5" type="ORF">O4H32_11125</name>
</gene>
<sequence length="278" mass="29627">MKLFRHGAPGRERPGVLDGQGAYRDLSDIVDDIHGALLTGDALRRLRDLDPSTLPALDPGVRIGPCVGGVGHFIGIGLNFADHAAEAGMPLPEYPLAFSKAPSCISGPCDALSLAPGSREVDYEVELAVVLCRDAWRVEADRALDHVGGYCLSNDFTDRYWQSHYAGQWVLAKSAPGFGPLGPWLVTPDEIPELGDIPLELHVNGRVRQRARVSGMVFKVPELIAYLSSFFHLRAGDVITTGTPAGVGLATGEYLKPGDRVVASAGVLGVQRIDVVAA</sequence>
<dbReference type="PANTHER" id="PTHR42796">
    <property type="entry name" value="FUMARYLACETOACETATE HYDROLASE DOMAIN-CONTAINING PROTEIN 2A-RELATED"/>
    <property type="match status" value="1"/>
</dbReference>
<dbReference type="RefSeq" id="WP_269359179.1">
    <property type="nucleotide sequence ID" value="NZ_JAPWHE010000008.1"/>
</dbReference>
<comment type="similarity">
    <text evidence="2">Belongs to the FAH family.</text>
</comment>
<dbReference type="InterPro" id="IPR036663">
    <property type="entry name" value="Fumarylacetoacetase_C_sf"/>
</dbReference>
<comment type="cofactor">
    <cofactor evidence="1">
        <name>Mg(2+)</name>
        <dbReference type="ChEBI" id="CHEBI:18420"/>
    </cofactor>
</comment>
<name>A0ABT4M5B5_9BURK</name>
<evidence type="ECO:0000313" key="5">
    <source>
        <dbReference type="EMBL" id="MCZ4330502.1"/>
    </source>
</evidence>
<dbReference type="Proteomes" id="UP001068379">
    <property type="component" value="Unassembled WGS sequence"/>
</dbReference>
<dbReference type="PANTHER" id="PTHR42796:SF4">
    <property type="entry name" value="FUMARYLACETOACETATE HYDROLASE DOMAIN-CONTAINING PROTEIN 2A"/>
    <property type="match status" value="1"/>
</dbReference>
<accession>A0ABT4M5B5</accession>
<evidence type="ECO:0000256" key="1">
    <source>
        <dbReference type="ARBA" id="ARBA00001946"/>
    </source>
</evidence>
<proteinExistence type="inferred from homology"/>
<dbReference type="SUPFAM" id="SSF56529">
    <property type="entry name" value="FAH"/>
    <property type="match status" value="1"/>
</dbReference>
<protein>
    <submittedName>
        <fullName evidence="5">Fumarylacetoacetate hydrolase family protein</fullName>
    </submittedName>
</protein>
<keyword evidence="3" id="KW-0479">Metal-binding</keyword>